<dbReference type="Proteomes" id="UP000823786">
    <property type="component" value="Unassembled WGS sequence"/>
</dbReference>
<reference evidence="2 3" key="1">
    <citation type="submission" date="2021-03" db="EMBL/GenBank/DDBJ databases">
        <title>Genomic Encyclopedia of Type Strains, Phase IV (KMG-IV): sequencing the most valuable type-strain genomes for metagenomic binning, comparative biology and taxonomic classification.</title>
        <authorList>
            <person name="Goeker M."/>
        </authorList>
    </citation>
    <scope>NUCLEOTIDE SEQUENCE [LARGE SCALE GENOMIC DNA]</scope>
    <source>
        <strain evidence="2 3">DSM 26427</strain>
    </source>
</reference>
<comment type="caution">
    <text evidence="2">The sequence shown here is derived from an EMBL/GenBank/DDBJ whole genome shotgun (WGS) entry which is preliminary data.</text>
</comment>
<dbReference type="Pfam" id="PF01814">
    <property type="entry name" value="Hemerythrin"/>
    <property type="match status" value="1"/>
</dbReference>
<name>A0ABS4EPP9_9HYPH</name>
<evidence type="ECO:0000259" key="1">
    <source>
        <dbReference type="Pfam" id="PF01814"/>
    </source>
</evidence>
<dbReference type="RefSeq" id="WP_234937395.1">
    <property type="nucleotide sequence ID" value="NZ_JAGGJV010000006.1"/>
</dbReference>
<accession>A0ABS4EPP9</accession>
<evidence type="ECO:0000313" key="3">
    <source>
        <dbReference type="Proteomes" id="UP000823786"/>
    </source>
</evidence>
<organism evidence="2 3">
    <name type="scientific">Rhizobium herbae</name>
    <dbReference type="NCBI Taxonomy" id="508661"/>
    <lineage>
        <taxon>Bacteria</taxon>
        <taxon>Pseudomonadati</taxon>
        <taxon>Pseudomonadota</taxon>
        <taxon>Alphaproteobacteria</taxon>
        <taxon>Hyphomicrobiales</taxon>
        <taxon>Rhizobiaceae</taxon>
        <taxon>Rhizobium/Agrobacterium group</taxon>
        <taxon>Rhizobium</taxon>
    </lineage>
</organism>
<dbReference type="Gene3D" id="1.20.120.520">
    <property type="entry name" value="nmb1532 protein domain like"/>
    <property type="match status" value="1"/>
</dbReference>
<gene>
    <name evidence="2" type="ORF">J2Z75_003452</name>
</gene>
<dbReference type="InterPro" id="IPR012312">
    <property type="entry name" value="Hemerythrin-like"/>
</dbReference>
<protein>
    <recommendedName>
        <fullName evidence="1">Hemerythrin-like domain-containing protein</fullName>
    </recommendedName>
</protein>
<keyword evidence="3" id="KW-1185">Reference proteome</keyword>
<feature type="domain" description="Hemerythrin-like" evidence="1">
    <location>
        <begin position="31"/>
        <end position="164"/>
    </location>
</feature>
<sequence>MSVCQGESTAHQRSCEIRCLSSEELGKRGLVEAMTLIHDRKVGLCEELEHIADCLPSNVDELTCLSVAAKLMPILRLAHEYEENVIFPAYEKAVAGTGQSMSVDRLRGEHISDECFAADLTVILLKIGHGGYVDQAETFGFMLRGFFDSLRRHVAFENEHVAPIIRNSILNHQRKFSGELGC</sequence>
<dbReference type="EMBL" id="JAGGJV010000006">
    <property type="protein sequence ID" value="MBP1859931.1"/>
    <property type="molecule type" value="Genomic_DNA"/>
</dbReference>
<evidence type="ECO:0000313" key="2">
    <source>
        <dbReference type="EMBL" id="MBP1859931.1"/>
    </source>
</evidence>
<proteinExistence type="predicted"/>